<gene>
    <name evidence="2" type="ORF">JF888_13735</name>
</gene>
<organism evidence="2 3">
    <name type="scientific">Candidatus Dormiibacter inghamiae</name>
    <dbReference type="NCBI Taxonomy" id="3127013"/>
    <lineage>
        <taxon>Bacteria</taxon>
        <taxon>Bacillati</taxon>
        <taxon>Candidatus Dormiibacterota</taxon>
        <taxon>Candidatus Dormibacteria</taxon>
        <taxon>Candidatus Dormibacterales</taxon>
        <taxon>Candidatus Dormibacteraceae</taxon>
        <taxon>Candidatus Dormiibacter</taxon>
    </lineage>
</organism>
<evidence type="ECO:0000259" key="1">
    <source>
        <dbReference type="Pfam" id="PF03551"/>
    </source>
</evidence>
<dbReference type="AlphaFoldDB" id="A0A934KIJ5"/>
<dbReference type="PANTHER" id="PTHR33169">
    <property type="entry name" value="PADR-FAMILY TRANSCRIPTIONAL REGULATOR"/>
    <property type="match status" value="1"/>
</dbReference>
<evidence type="ECO:0000313" key="2">
    <source>
        <dbReference type="EMBL" id="MBJ7604231.1"/>
    </source>
</evidence>
<dbReference type="RefSeq" id="WP_338181511.1">
    <property type="nucleotide sequence ID" value="NZ_JAEKNQ010000054.1"/>
</dbReference>
<comment type="caution">
    <text evidence="2">The sequence shown here is derived from an EMBL/GenBank/DDBJ whole genome shotgun (WGS) entry which is preliminary data.</text>
</comment>
<protein>
    <submittedName>
        <fullName evidence="2">PadR family transcriptional regulator</fullName>
    </submittedName>
</protein>
<sequence length="202" mass="23337">MLERSRPRSPLAMVILALVAEEPLHPYGMQQRIKARGKDRIANVARPNSVYQTINGLRRAGLINVRETYREESRPERTVYEITEAGREALQQWLLGMLSSTERSFADFPAALSFLPLLEPEAVVRQLEARARMLEERLAETDTSPLELPRLFLIEEEYVRTVTRADLEWVRSVIDDLRTGRLTWSEEWLEGFAEMAGHDRTD</sequence>
<dbReference type="InterPro" id="IPR036390">
    <property type="entry name" value="WH_DNA-bd_sf"/>
</dbReference>
<dbReference type="Proteomes" id="UP000620075">
    <property type="component" value="Unassembled WGS sequence"/>
</dbReference>
<dbReference type="Gene3D" id="1.10.10.10">
    <property type="entry name" value="Winged helix-like DNA-binding domain superfamily/Winged helix DNA-binding domain"/>
    <property type="match status" value="1"/>
</dbReference>
<name>A0A934KIJ5_9BACT</name>
<dbReference type="InterPro" id="IPR036388">
    <property type="entry name" value="WH-like_DNA-bd_sf"/>
</dbReference>
<dbReference type="SUPFAM" id="SSF46785">
    <property type="entry name" value="Winged helix' DNA-binding domain"/>
    <property type="match status" value="1"/>
</dbReference>
<dbReference type="Pfam" id="PF03551">
    <property type="entry name" value="PadR"/>
    <property type="match status" value="1"/>
</dbReference>
<evidence type="ECO:0000313" key="3">
    <source>
        <dbReference type="Proteomes" id="UP000620075"/>
    </source>
</evidence>
<dbReference type="InterPro" id="IPR005149">
    <property type="entry name" value="Tscrpt_reg_PadR_N"/>
</dbReference>
<reference evidence="2 3" key="1">
    <citation type="submission" date="2020-10" db="EMBL/GenBank/DDBJ databases">
        <title>Ca. Dormibacterota MAGs.</title>
        <authorList>
            <person name="Montgomery K."/>
        </authorList>
    </citation>
    <scope>NUCLEOTIDE SEQUENCE [LARGE SCALE GENOMIC DNA]</scope>
    <source>
        <strain evidence="2">SC8811_S16_3</strain>
    </source>
</reference>
<proteinExistence type="predicted"/>
<dbReference type="PANTHER" id="PTHR33169:SF14">
    <property type="entry name" value="TRANSCRIPTIONAL REGULATOR RV3488"/>
    <property type="match status" value="1"/>
</dbReference>
<accession>A0A934KIJ5</accession>
<dbReference type="EMBL" id="JAEKNQ010000054">
    <property type="protein sequence ID" value="MBJ7604231.1"/>
    <property type="molecule type" value="Genomic_DNA"/>
</dbReference>
<dbReference type="InterPro" id="IPR052509">
    <property type="entry name" value="Metal_resp_DNA-bind_regulator"/>
</dbReference>
<feature type="domain" description="Transcription regulator PadR N-terminal" evidence="1">
    <location>
        <begin position="15"/>
        <end position="92"/>
    </location>
</feature>